<name>A0A853CN33_9ACTN</name>
<feature type="signal peptide" evidence="1">
    <location>
        <begin position="1"/>
        <end position="20"/>
    </location>
</feature>
<evidence type="ECO:0000313" key="2">
    <source>
        <dbReference type="EMBL" id="NYJ08601.1"/>
    </source>
</evidence>
<dbReference type="AlphaFoldDB" id="A0A853CN33"/>
<evidence type="ECO:0000256" key="1">
    <source>
        <dbReference type="SAM" id="SignalP"/>
    </source>
</evidence>
<feature type="chain" id="PRO_5033068181" evidence="1">
    <location>
        <begin position="21"/>
        <end position="116"/>
    </location>
</feature>
<keyword evidence="1" id="KW-0732">Signal</keyword>
<accession>A0A853CN33</accession>
<sequence length="116" mass="11917">MSRLLRAAAAVQAAWGLALAAAPARTAALTCAGRPEPRAWIVRVLGLRLLVQSVWVLLSPNRSRVLGASAVDAVHAASMAGVAARWPRYRWAAAVSGTTAAASSALGVLLAPDARP</sequence>
<proteinExistence type="predicted"/>
<evidence type="ECO:0000313" key="3">
    <source>
        <dbReference type="Proteomes" id="UP000541969"/>
    </source>
</evidence>
<organism evidence="2 3">
    <name type="scientific">Petropleomorpha daqingensis</name>
    <dbReference type="NCBI Taxonomy" id="2026353"/>
    <lineage>
        <taxon>Bacteria</taxon>
        <taxon>Bacillati</taxon>
        <taxon>Actinomycetota</taxon>
        <taxon>Actinomycetes</taxon>
        <taxon>Geodermatophilales</taxon>
        <taxon>Geodermatophilaceae</taxon>
        <taxon>Petropleomorpha</taxon>
    </lineage>
</organism>
<dbReference type="Proteomes" id="UP000541969">
    <property type="component" value="Unassembled WGS sequence"/>
</dbReference>
<comment type="caution">
    <text evidence="2">The sequence shown here is derived from an EMBL/GenBank/DDBJ whole genome shotgun (WGS) entry which is preliminary data.</text>
</comment>
<keyword evidence="3" id="KW-1185">Reference proteome</keyword>
<dbReference type="RefSeq" id="WP_179721315.1">
    <property type="nucleotide sequence ID" value="NZ_JACBZT010000001.1"/>
</dbReference>
<dbReference type="EMBL" id="JACBZT010000001">
    <property type="protein sequence ID" value="NYJ08601.1"/>
    <property type="molecule type" value="Genomic_DNA"/>
</dbReference>
<gene>
    <name evidence="2" type="ORF">GGQ55_004879</name>
</gene>
<protein>
    <submittedName>
        <fullName evidence="2">Uncharacterized protein</fullName>
    </submittedName>
</protein>
<reference evidence="2 3" key="1">
    <citation type="submission" date="2020-07" db="EMBL/GenBank/DDBJ databases">
        <title>Sequencing the genomes of 1000 actinobacteria strains.</title>
        <authorList>
            <person name="Klenk H.-P."/>
        </authorList>
    </citation>
    <scope>NUCLEOTIDE SEQUENCE [LARGE SCALE GENOMIC DNA]</scope>
    <source>
        <strain evidence="2 3">DSM 104001</strain>
    </source>
</reference>